<evidence type="ECO:0000256" key="6">
    <source>
        <dbReference type="ARBA" id="ARBA00022741"/>
    </source>
</evidence>
<keyword evidence="6 13" id="KW-0547">Nucleotide-binding</keyword>
<evidence type="ECO:0000256" key="5">
    <source>
        <dbReference type="ARBA" id="ARBA00022598"/>
    </source>
</evidence>
<dbReference type="GO" id="GO:0006189">
    <property type="term" value="P:'de novo' IMP biosynthetic process"/>
    <property type="evidence" value="ECO:0007669"/>
    <property type="project" value="UniProtKB-UniRule"/>
</dbReference>
<dbReference type="AlphaFoldDB" id="A0A1I3WCG1"/>
<dbReference type="GO" id="GO:0005524">
    <property type="term" value="F:ATP binding"/>
    <property type="evidence" value="ECO:0007669"/>
    <property type="project" value="UniProtKB-UniRule"/>
</dbReference>
<dbReference type="Pfam" id="PF02843">
    <property type="entry name" value="GARS_C"/>
    <property type="match status" value="1"/>
</dbReference>
<dbReference type="SUPFAM" id="SSF52440">
    <property type="entry name" value="PreATP-grasp domain"/>
    <property type="match status" value="1"/>
</dbReference>
<keyword evidence="8 13" id="KW-0067">ATP-binding</keyword>
<dbReference type="PANTHER" id="PTHR43472:SF1">
    <property type="entry name" value="PHOSPHORIBOSYLAMINE--GLYCINE LIGASE, CHLOROPLASTIC"/>
    <property type="match status" value="1"/>
</dbReference>
<dbReference type="EMBL" id="FOQY01000016">
    <property type="protein sequence ID" value="SFK04909.1"/>
    <property type="molecule type" value="Genomic_DNA"/>
</dbReference>
<dbReference type="UniPathway" id="UPA00074">
    <property type="reaction ID" value="UER00125"/>
</dbReference>
<dbReference type="SMART" id="SM01210">
    <property type="entry name" value="GARS_C"/>
    <property type="match status" value="1"/>
</dbReference>
<comment type="similarity">
    <text evidence="9 12">Belongs to the GARS family.</text>
</comment>
<dbReference type="Gene3D" id="3.30.470.20">
    <property type="entry name" value="ATP-grasp fold, B domain"/>
    <property type="match status" value="1"/>
</dbReference>
<dbReference type="InterPro" id="IPR016185">
    <property type="entry name" value="PreATP-grasp_dom_sf"/>
</dbReference>
<dbReference type="PANTHER" id="PTHR43472">
    <property type="entry name" value="PHOSPHORIBOSYLAMINE--GLYCINE LIGASE"/>
    <property type="match status" value="1"/>
</dbReference>
<name>A0A1I3WCG1_9ACTN</name>
<dbReference type="InterPro" id="IPR020559">
    <property type="entry name" value="PRibGlycinamide_synth_CS"/>
</dbReference>
<keyword evidence="5 12" id="KW-0436">Ligase</keyword>
<proteinExistence type="inferred from homology"/>
<protein>
    <recommendedName>
        <fullName evidence="4 12">Phosphoribosylamine--glycine ligase</fullName>
        <ecNumber evidence="4 12">6.3.4.13</ecNumber>
    </recommendedName>
    <alternativeName>
        <fullName evidence="12">GARS</fullName>
    </alternativeName>
    <alternativeName>
        <fullName evidence="10 12">Glycinamide ribonucleotide synthetase</fullName>
    </alternativeName>
    <alternativeName>
        <fullName evidence="11 12">Phosphoribosylglycinamide synthetase</fullName>
    </alternativeName>
</protein>
<organism evidence="15 16">
    <name type="scientific">Streptosporangium canum</name>
    <dbReference type="NCBI Taxonomy" id="324952"/>
    <lineage>
        <taxon>Bacteria</taxon>
        <taxon>Bacillati</taxon>
        <taxon>Actinomycetota</taxon>
        <taxon>Actinomycetes</taxon>
        <taxon>Streptosporangiales</taxon>
        <taxon>Streptosporangiaceae</taxon>
        <taxon>Streptosporangium</taxon>
    </lineage>
</organism>
<feature type="domain" description="ATP-grasp" evidence="14">
    <location>
        <begin position="134"/>
        <end position="330"/>
    </location>
</feature>
<evidence type="ECO:0000256" key="13">
    <source>
        <dbReference type="PROSITE-ProRule" id="PRU00409"/>
    </source>
</evidence>
<comment type="catalytic activity">
    <reaction evidence="12">
        <text>5-phospho-beta-D-ribosylamine + glycine + ATP = N(1)-(5-phospho-beta-D-ribosyl)glycinamide + ADP + phosphate + H(+)</text>
        <dbReference type="Rhea" id="RHEA:17453"/>
        <dbReference type="ChEBI" id="CHEBI:15378"/>
        <dbReference type="ChEBI" id="CHEBI:30616"/>
        <dbReference type="ChEBI" id="CHEBI:43474"/>
        <dbReference type="ChEBI" id="CHEBI:57305"/>
        <dbReference type="ChEBI" id="CHEBI:58681"/>
        <dbReference type="ChEBI" id="CHEBI:143788"/>
        <dbReference type="ChEBI" id="CHEBI:456216"/>
        <dbReference type="EC" id="6.3.4.13"/>
    </reaction>
</comment>
<dbReference type="GO" id="GO:0009113">
    <property type="term" value="P:purine nucleobase biosynthetic process"/>
    <property type="evidence" value="ECO:0007669"/>
    <property type="project" value="InterPro"/>
</dbReference>
<dbReference type="InterPro" id="IPR020561">
    <property type="entry name" value="PRibGlycinamid_synth_ATP-grasp"/>
</dbReference>
<dbReference type="PROSITE" id="PS00184">
    <property type="entry name" value="GARS"/>
    <property type="match status" value="1"/>
</dbReference>
<evidence type="ECO:0000313" key="16">
    <source>
        <dbReference type="Proteomes" id="UP000199111"/>
    </source>
</evidence>
<dbReference type="SMART" id="SM01209">
    <property type="entry name" value="GARS_A"/>
    <property type="match status" value="1"/>
</dbReference>
<dbReference type="Gene3D" id="3.30.1490.20">
    <property type="entry name" value="ATP-grasp fold, A domain"/>
    <property type="match status" value="1"/>
</dbReference>
<sequence length="437" mass="44760">MSPAPPARTSVHSLWTAGGPGADRLSRVRVLVIGSGGREHALCRSLAADPQVTEVHCAPGNAGVAQVATLHPVTPTDPAAVTRLASELGADLVVVGPEAPLVAGVADAVREAGIPCFGPSREAARIEGSKAFAKDVMVAAGVPTARSRTCVTPEEAAAALDEFGTPYVVKDDGLAAGKGVVVTDDRDEALRHAAACGRVVIEEFLDGPEVSLFALCDGSTAVPLQPAQDHKRAYDGDKGPNTGGMGAYTPLPWAPGDLTDRVMAETVIPTVTELARRGTPYTGVLFVGLALTAEGPKVIEFNARFGDPETQVVLDRLETPLAGLLLACADGTLGGFGPLSYRDGAAVTVVIAAEDYPADPVKGDVIEGLSDTVENAYVLHSGTALDGDRVVSNGGRVLSVVGTGPDVAAARAAAYEAVGRIRMRGSHHRTDIAGHSA</sequence>
<dbReference type="SUPFAM" id="SSF56059">
    <property type="entry name" value="Glutathione synthetase ATP-binding domain-like"/>
    <property type="match status" value="1"/>
</dbReference>
<evidence type="ECO:0000256" key="2">
    <source>
        <dbReference type="ARBA" id="ARBA00001946"/>
    </source>
</evidence>
<dbReference type="PROSITE" id="PS50975">
    <property type="entry name" value="ATP_GRASP"/>
    <property type="match status" value="1"/>
</dbReference>
<evidence type="ECO:0000256" key="4">
    <source>
        <dbReference type="ARBA" id="ARBA00013255"/>
    </source>
</evidence>
<dbReference type="Gene3D" id="3.40.50.20">
    <property type="match status" value="1"/>
</dbReference>
<evidence type="ECO:0000256" key="3">
    <source>
        <dbReference type="ARBA" id="ARBA00005174"/>
    </source>
</evidence>
<evidence type="ECO:0000256" key="12">
    <source>
        <dbReference type="HAMAP-Rule" id="MF_00138"/>
    </source>
</evidence>
<comment type="pathway">
    <text evidence="3 12">Purine metabolism; IMP biosynthesis via de novo pathway; N(1)-(5-phospho-D-ribosyl)glycinamide from 5-phospho-alpha-D-ribose 1-diphosphate: step 2/2.</text>
</comment>
<keyword evidence="7 12" id="KW-0658">Purine biosynthesis</keyword>
<dbReference type="InterPro" id="IPR020562">
    <property type="entry name" value="PRibGlycinamide_synth_N"/>
</dbReference>
<evidence type="ECO:0000313" key="15">
    <source>
        <dbReference type="EMBL" id="SFK04909.1"/>
    </source>
</evidence>
<dbReference type="Proteomes" id="UP000199111">
    <property type="component" value="Unassembled WGS sequence"/>
</dbReference>
<dbReference type="InterPro" id="IPR013815">
    <property type="entry name" value="ATP_grasp_subdomain_1"/>
</dbReference>
<dbReference type="Gene3D" id="3.90.600.10">
    <property type="entry name" value="Phosphoribosylglycinamide synthetase, C-terminal domain"/>
    <property type="match status" value="1"/>
</dbReference>
<dbReference type="InterPro" id="IPR011054">
    <property type="entry name" value="Rudment_hybrid_motif"/>
</dbReference>
<dbReference type="Pfam" id="PF01071">
    <property type="entry name" value="GARS_A"/>
    <property type="match status" value="1"/>
</dbReference>
<dbReference type="EC" id="6.3.4.13" evidence="4 12"/>
<evidence type="ECO:0000256" key="8">
    <source>
        <dbReference type="ARBA" id="ARBA00022840"/>
    </source>
</evidence>
<dbReference type="Pfam" id="PF02844">
    <property type="entry name" value="GARS_N"/>
    <property type="match status" value="1"/>
</dbReference>
<dbReference type="SUPFAM" id="SSF51246">
    <property type="entry name" value="Rudiment single hybrid motif"/>
    <property type="match status" value="1"/>
</dbReference>
<comment type="cofactor">
    <cofactor evidence="2">
        <name>Mg(2+)</name>
        <dbReference type="ChEBI" id="CHEBI:18420"/>
    </cofactor>
</comment>
<dbReference type="InterPro" id="IPR020560">
    <property type="entry name" value="PRibGlycinamide_synth_C-dom"/>
</dbReference>
<dbReference type="GO" id="GO:0004637">
    <property type="term" value="F:phosphoribosylamine-glycine ligase activity"/>
    <property type="evidence" value="ECO:0007669"/>
    <property type="project" value="UniProtKB-UniRule"/>
</dbReference>
<accession>A0A1I3WCG1</accession>
<dbReference type="HAMAP" id="MF_00138">
    <property type="entry name" value="GARS"/>
    <property type="match status" value="1"/>
</dbReference>
<dbReference type="InterPro" id="IPR037123">
    <property type="entry name" value="PRibGlycinamide_synth_C_sf"/>
</dbReference>
<dbReference type="InterPro" id="IPR011761">
    <property type="entry name" value="ATP-grasp"/>
</dbReference>
<keyword evidence="16" id="KW-1185">Reference proteome</keyword>
<evidence type="ECO:0000259" key="14">
    <source>
        <dbReference type="PROSITE" id="PS50975"/>
    </source>
</evidence>
<dbReference type="GO" id="GO:0046872">
    <property type="term" value="F:metal ion binding"/>
    <property type="evidence" value="ECO:0007669"/>
    <property type="project" value="InterPro"/>
</dbReference>
<evidence type="ECO:0000256" key="1">
    <source>
        <dbReference type="ARBA" id="ARBA00001936"/>
    </source>
</evidence>
<reference evidence="16" key="1">
    <citation type="submission" date="2016-10" db="EMBL/GenBank/DDBJ databases">
        <authorList>
            <person name="Varghese N."/>
            <person name="Submissions S."/>
        </authorList>
    </citation>
    <scope>NUCLEOTIDE SEQUENCE [LARGE SCALE GENOMIC DNA]</scope>
    <source>
        <strain evidence="16">CGMCC 4.2126</strain>
    </source>
</reference>
<comment type="cofactor">
    <cofactor evidence="1">
        <name>Mn(2+)</name>
        <dbReference type="ChEBI" id="CHEBI:29035"/>
    </cofactor>
</comment>
<gene>
    <name evidence="12" type="primary">purD</name>
    <name evidence="15" type="ORF">SAMN05216275_11651</name>
</gene>
<evidence type="ECO:0000256" key="9">
    <source>
        <dbReference type="ARBA" id="ARBA00038345"/>
    </source>
</evidence>
<evidence type="ECO:0000256" key="11">
    <source>
        <dbReference type="ARBA" id="ARBA00042864"/>
    </source>
</evidence>
<dbReference type="NCBIfam" id="TIGR00877">
    <property type="entry name" value="purD"/>
    <property type="match status" value="1"/>
</dbReference>
<dbReference type="InterPro" id="IPR000115">
    <property type="entry name" value="PRibGlycinamide_synth"/>
</dbReference>
<evidence type="ECO:0000256" key="10">
    <source>
        <dbReference type="ARBA" id="ARBA00042242"/>
    </source>
</evidence>
<evidence type="ECO:0000256" key="7">
    <source>
        <dbReference type="ARBA" id="ARBA00022755"/>
    </source>
</evidence>